<name>I3W2B6_ECOLX</name>
<dbReference type="PANTHER" id="PTHR32182:SF0">
    <property type="entry name" value="DNA REPLICATION AND REPAIR PROTEIN RECF"/>
    <property type="match status" value="1"/>
</dbReference>
<keyword evidence="2" id="KW-0614">Plasmid</keyword>
<protein>
    <submittedName>
        <fullName evidence="2">Exonuclease SbcC</fullName>
    </submittedName>
</protein>
<keyword evidence="2" id="KW-0540">Nuclease</keyword>
<dbReference type="GO" id="GO:0006302">
    <property type="term" value="P:double-strand break repair"/>
    <property type="evidence" value="ECO:0007669"/>
    <property type="project" value="TreeGrafter"/>
</dbReference>
<dbReference type="EMBL" id="JQ418533">
    <property type="protein sequence ID" value="AFK89743.1"/>
    <property type="molecule type" value="Genomic_DNA"/>
</dbReference>
<accession>I3W2B6</accession>
<keyword evidence="2" id="KW-0269">Exonuclease</keyword>
<dbReference type="Pfam" id="PF13175">
    <property type="entry name" value="AAA_15"/>
    <property type="match status" value="1"/>
</dbReference>
<evidence type="ECO:0000259" key="1">
    <source>
        <dbReference type="Pfam" id="PF13175"/>
    </source>
</evidence>
<sequence>MRLRKIKLTNFRGYRNTTEINIDEGMTGIVGRNDFGKSTILEALAIFLKRKG</sequence>
<dbReference type="InterPro" id="IPR027417">
    <property type="entry name" value="P-loop_NTPase"/>
</dbReference>
<proteinExistence type="predicted"/>
<dbReference type="GO" id="GO:0004527">
    <property type="term" value="F:exonuclease activity"/>
    <property type="evidence" value="ECO:0007669"/>
    <property type="project" value="UniProtKB-KW"/>
</dbReference>
<evidence type="ECO:0000313" key="2">
    <source>
        <dbReference type="EMBL" id="AFK89743.1"/>
    </source>
</evidence>
<reference evidence="2" key="1">
    <citation type="submission" date="2012-01" db="EMBL/GenBank/DDBJ databases">
        <authorList>
            <person name="Summers A.O."/>
            <person name="Wireman J."/>
        </authorList>
    </citation>
    <scope>NUCLEOTIDE SEQUENCE</scope>
    <source>
        <strain evidence="2">LST424C</strain>
        <plasmid evidence="2">pLST424C-61</plasmid>
    </source>
</reference>
<dbReference type="SUPFAM" id="SSF52540">
    <property type="entry name" value="P-loop containing nucleoside triphosphate hydrolases"/>
    <property type="match status" value="1"/>
</dbReference>
<geneLocation type="plasmid" evidence="2">
    <name>pLST424C-61</name>
</geneLocation>
<dbReference type="PANTHER" id="PTHR32182">
    <property type="entry name" value="DNA REPLICATION AND REPAIR PROTEIN RECF"/>
    <property type="match status" value="1"/>
</dbReference>
<feature type="domain" description="Endonuclease GajA/Old nuclease/RecF-like AAA" evidence="1">
    <location>
        <begin position="1"/>
        <end position="51"/>
    </location>
</feature>
<dbReference type="Gene3D" id="3.40.50.300">
    <property type="entry name" value="P-loop containing nucleotide triphosphate hydrolases"/>
    <property type="match status" value="1"/>
</dbReference>
<keyword evidence="2" id="KW-0378">Hydrolase</keyword>
<dbReference type="InterPro" id="IPR041685">
    <property type="entry name" value="AAA_GajA/Old/RecF-like"/>
</dbReference>
<dbReference type="GO" id="GO:0000731">
    <property type="term" value="P:DNA synthesis involved in DNA repair"/>
    <property type="evidence" value="ECO:0007669"/>
    <property type="project" value="TreeGrafter"/>
</dbReference>
<dbReference type="AlphaFoldDB" id="I3W2B6"/>
<organism evidence="2">
    <name type="scientific">Escherichia coli</name>
    <dbReference type="NCBI Taxonomy" id="562"/>
    <lineage>
        <taxon>Bacteria</taxon>
        <taxon>Pseudomonadati</taxon>
        <taxon>Pseudomonadota</taxon>
        <taxon>Gammaproteobacteria</taxon>
        <taxon>Enterobacterales</taxon>
        <taxon>Enterobacteriaceae</taxon>
        <taxon>Escherichia</taxon>
    </lineage>
</organism>